<keyword evidence="1" id="KW-0343">GTPase activation</keyword>
<dbReference type="FunFam" id="3.40.50.11210:FF:000002">
    <property type="entry name" value="Signal-induced proliferation-associated 1-like protein 1"/>
    <property type="match status" value="1"/>
</dbReference>
<protein>
    <submittedName>
        <fullName evidence="9">Signal-induced proliferation-associated 1-like protein 2</fullName>
    </submittedName>
</protein>
<dbReference type="PANTHER" id="PTHR15711:SF22">
    <property type="entry name" value="RAP-GAP DOMAIN-CONTAINING PROTEIN"/>
    <property type="match status" value="1"/>
</dbReference>
<keyword evidence="2" id="KW-0597">Phosphoprotein</keyword>
<sequence length="1662" mass="179497">MSTGAMQQPLSPTTGPAAPMPTFFMRVKKTGIRTNPRPYSCDIASAQSTAVRPQNVYHPTQSVLFADGFDVLNHDNNHYYPHRQPLAQPPPPQHRLFERKSSGLVGRLGQSTSKMSCSGTPPGKKMMMPQCLLRSSSQHELQKNSVLHGADPMLVHQALARSRQGFGGSSPSVPRIDPPVAVANASVPFSMSSSALLPATQTATAKAADNDASTTSSRQRRSGPAEVARGSKGGGVKEESASILKRLRFVGQRTASAISSAGSSSNQSTPGADACYKDMSHAAVSEATAVFARVAAVAVERVSTPAVPVRHCCRRRPRVLSCFHDPTGRSPSAALPRRRLVCCADRRPTAAAVAAAVAAVDGARREKGLGMTSASVRARDLFHRRGSAVASSSTSSSSPASTNTTAATAATPLLHNGNAGWSRKSPGDVSPRIALVRCRGEESKTRSKILALRVALKNAPTEAGRICAQFGGAGGAIGALGARGGCVSSAIDASRSGTTEGEAWVGSGRSLTCARGVAVASRPIVSAGDALHGRYLASSPLRRRGNGGSFCLIRRLTASGWRATVVALPLRAVTSSLIALFFAIVVDGGLMIAWRMTTVSGSPPITRPTSTGPPSGGGDSSGCANPTTTSSVLSVADGGNCDSTDATGQNGLSTSEWRPANPRLCAYHDCVSLGAAWGLGPPVTALDPRPTGASQAQSPSEDDAGDGKSNELLASCPAFRNELGVEPVSRLALSKQTQCSDDHSYQSFETWHREHTAAESGVLENLSNVYLGGRLCAARQSATVIEPQDQGSYYYRHCFYGRAHHNFFGIDENLGPVAVSMIRESLEKTEAATAGLQSNAIYRLIIRISDLRTIRVAVPEDALPEGSQDASQKSNRTLLRELLELVCPQLSFSCLRPSLAGPKTEELLLKLDEQPIYTRYKVGVMYCRAGQSTEEQMYNNETASGAFDEFLDFLGRRVRLQKFELYKGGLDTRGDTTGTHSVFEQFQQHQVMFHVSTMLPYTPSNRQQLARKRHIGNDMVTVVFQEPGALPFSPITVRSHFQHVFIIVRVNAPLTDNVTYTVAVARAKDVPAFGPPIPPGATFQKSTELHDFLLTKIINAENAVHRSQKFAAMAARTRREALKDLAENHVAAYGNEGPSRIASRFLGGSVKRKDKTTPRPILAECIRGALSWEVEVHDFSRMQSIQCILGVSADNLVLLERPSGAVLFSTPTHSILGWSASNNNGNRYMKLYYDHGQLIQLRCTEGSELETVTLLRRLESVSKGCQAQEMQLRRKPTGQLGFHLHEEGVVTDVEMYGSAWQTGLRQGSRIVEIESIAVSTLNLEQMEGWLKEKPSVRVLVIPPAADGSPRRGCEDPHCPAVKGIDESAFTVADVIHSGRQPPSYAEAFKRLTSTSPGGRTDLGYESAGWSSQAHTDFATVSSASSEERWRKEPPPYGLAPPAARTDTLSSTGSTSSELSSDHPLHRRPQLTSNRVDPRSQMADKGPPLPPKTYKLRQTSVSVHEQLANVLQSATTSSSSRRNHLNRTHSEEFLVSSTPIHFDHPTVVSARLGHVMGPLEPRQPTAWDASVVEAAAKVLASNPEIGSCQLRLQAALHKVRFLEDKVDQLTIDLEQERRMRSEMEKEVSALKEERRLLKRERIRTENDLRQLFFQRDHTDPADC</sequence>
<feature type="region of interest" description="Disordered" evidence="5">
    <location>
        <begin position="202"/>
        <end position="239"/>
    </location>
</feature>
<dbReference type="InterPro" id="IPR050989">
    <property type="entry name" value="Rap1_Ran_GAP"/>
</dbReference>
<feature type="region of interest" description="Disordered" evidence="5">
    <location>
        <begin position="684"/>
        <end position="711"/>
    </location>
</feature>
<reference evidence="9" key="1">
    <citation type="submission" date="2022-11" db="UniProtKB">
        <authorList>
            <consortium name="WormBaseParasite"/>
        </authorList>
    </citation>
    <scope>IDENTIFICATION</scope>
</reference>
<dbReference type="InterPro" id="IPR035974">
    <property type="entry name" value="Rap/Ran-GAP_sf"/>
</dbReference>
<dbReference type="PANTHER" id="PTHR15711">
    <property type="entry name" value="RAP GTPASE-ACTIVATING PROTEIN"/>
    <property type="match status" value="1"/>
</dbReference>
<dbReference type="Gene3D" id="3.40.50.11210">
    <property type="entry name" value="Rap/Ran-GAP"/>
    <property type="match status" value="1"/>
</dbReference>
<accession>A0A914VP04</accession>
<dbReference type="SUPFAM" id="SSF50156">
    <property type="entry name" value="PDZ domain-like"/>
    <property type="match status" value="1"/>
</dbReference>
<evidence type="ECO:0000259" key="7">
    <source>
        <dbReference type="PROSITE" id="PS50106"/>
    </source>
</evidence>
<dbReference type="CDD" id="cd06745">
    <property type="entry name" value="PDZ_SIPA1-like"/>
    <property type="match status" value="1"/>
</dbReference>
<feature type="compositionally biased region" description="Polar residues" evidence="5">
    <location>
        <begin position="1415"/>
        <end position="1424"/>
    </location>
</feature>
<dbReference type="InterPro" id="IPR000331">
    <property type="entry name" value="Rap/Ran_GAP_dom"/>
</dbReference>
<evidence type="ECO:0000313" key="8">
    <source>
        <dbReference type="Proteomes" id="UP000887566"/>
    </source>
</evidence>
<evidence type="ECO:0000259" key="6">
    <source>
        <dbReference type="PROSITE" id="PS50085"/>
    </source>
</evidence>
<keyword evidence="8" id="KW-1185">Reference proteome</keyword>
<dbReference type="Gene3D" id="6.10.140.210">
    <property type="match status" value="1"/>
</dbReference>
<dbReference type="InterPro" id="IPR001478">
    <property type="entry name" value="PDZ"/>
</dbReference>
<dbReference type="Proteomes" id="UP000887566">
    <property type="component" value="Unplaced"/>
</dbReference>
<dbReference type="WBParaSite" id="PSAMB.scaffold229size63768.g3496.t1">
    <property type="protein sequence ID" value="PSAMB.scaffold229size63768.g3496.t1"/>
    <property type="gene ID" value="PSAMB.scaffold229size63768.g3496"/>
</dbReference>
<dbReference type="GO" id="GO:0005096">
    <property type="term" value="F:GTPase activator activity"/>
    <property type="evidence" value="ECO:0007669"/>
    <property type="project" value="UniProtKB-KW"/>
</dbReference>
<dbReference type="Gene3D" id="2.30.42.10">
    <property type="match status" value="1"/>
</dbReference>
<feature type="region of interest" description="Disordered" evidence="5">
    <location>
        <begin position="1415"/>
        <end position="1493"/>
    </location>
</feature>
<dbReference type="InterPro" id="IPR036034">
    <property type="entry name" value="PDZ_sf"/>
</dbReference>
<evidence type="ECO:0000256" key="1">
    <source>
        <dbReference type="ARBA" id="ARBA00022468"/>
    </source>
</evidence>
<evidence type="ECO:0000256" key="4">
    <source>
        <dbReference type="SAM" id="Coils"/>
    </source>
</evidence>
<dbReference type="SMART" id="SM00228">
    <property type="entry name" value="PDZ"/>
    <property type="match status" value="1"/>
</dbReference>
<dbReference type="PROSITE" id="PS50085">
    <property type="entry name" value="RAPGAP"/>
    <property type="match status" value="1"/>
</dbReference>
<evidence type="ECO:0000256" key="3">
    <source>
        <dbReference type="ARBA" id="ARBA00023054"/>
    </source>
</evidence>
<evidence type="ECO:0000256" key="5">
    <source>
        <dbReference type="SAM" id="MobiDB-lite"/>
    </source>
</evidence>
<feature type="region of interest" description="Disordered" evidence="5">
    <location>
        <begin position="1"/>
        <end position="21"/>
    </location>
</feature>
<feature type="coiled-coil region" evidence="4">
    <location>
        <begin position="1591"/>
        <end position="1646"/>
    </location>
</feature>
<dbReference type="GO" id="GO:0005737">
    <property type="term" value="C:cytoplasm"/>
    <property type="evidence" value="ECO:0007669"/>
    <property type="project" value="TreeGrafter"/>
</dbReference>
<feature type="compositionally biased region" description="Low complexity" evidence="5">
    <location>
        <begin position="1445"/>
        <end position="1458"/>
    </location>
</feature>
<proteinExistence type="predicted"/>
<organism evidence="8 9">
    <name type="scientific">Plectus sambesii</name>
    <dbReference type="NCBI Taxonomy" id="2011161"/>
    <lineage>
        <taxon>Eukaryota</taxon>
        <taxon>Metazoa</taxon>
        <taxon>Ecdysozoa</taxon>
        <taxon>Nematoda</taxon>
        <taxon>Chromadorea</taxon>
        <taxon>Plectida</taxon>
        <taxon>Plectina</taxon>
        <taxon>Plectoidea</taxon>
        <taxon>Plectidae</taxon>
        <taxon>Plectus</taxon>
    </lineage>
</organism>
<name>A0A914VP04_9BILA</name>
<feature type="domain" description="PDZ" evidence="7">
    <location>
        <begin position="1269"/>
        <end position="1345"/>
    </location>
</feature>
<dbReference type="Pfam" id="PF21022">
    <property type="entry name" value="Rap-GAP_dimer"/>
    <property type="match status" value="1"/>
</dbReference>
<feature type="domain" description="Rap-GAP" evidence="6">
    <location>
        <begin position="908"/>
        <end position="1125"/>
    </location>
</feature>
<feature type="compositionally biased region" description="Low complexity" evidence="5">
    <location>
        <begin position="601"/>
        <end position="613"/>
    </location>
</feature>
<dbReference type="SUPFAM" id="SSF111347">
    <property type="entry name" value="Rap/Ran-GAP"/>
    <property type="match status" value="1"/>
</dbReference>
<feature type="region of interest" description="Disordered" evidence="5">
    <location>
        <begin position="601"/>
        <end position="629"/>
    </location>
</feature>
<dbReference type="PROSITE" id="PS50106">
    <property type="entry name" value="PDZ"/>
    <property type="match status" value="1"/>
</dbReference>
<evidence type="ECO:0000256" key="2">
    <source>
        <dbReference type="ARBA" id="ARBA00022553"/>
    </source>
</evidence>
<keyword evidence="3 4" id="KW-0175">Coiled coil</keyword>
<evidence type="ECO:0000313" key="9">
    <source>
        <dbReference type="WBParaSite" id="PSAMB.scaffold229size63768.g3496.t1"/>
    </source>
</evidence>
<dbReference type="GO" id="GO:0051056">
    <property type="term" value="P:regulation of small GTPase mediated signal transduction"/>
    <property type="evidence" value="ECO:0007669"/>
    <property type="project" value="InterPro"/>
</dbReference>
<feature type="compositionally biased region" description="Polar residues" evidence="5">
    <location>
        <begin position="1"/>
        <end position="14"/>
    </location>
</feature>
<dbReference type="Pfam" id="PF02145">
    <property type="entry name" value="Rap_GAP"/>
    <property type="match status" value="1"/>
</dbReference>